<protein>
    <submittedName>
        <fullName evidence="4">Membrane transporter, putative</fullName>
    </submittedName>
</protein>
<accession>A0A088RNI6</accession>
<feature type="chain" id="PRO_5001839049" evidence="2">
    <location>
        <begin position="29"/>
        <end position="356"/>
    </location>
</feature>
<feature type="transmembrane region" description="Helical" evidence="1">
    <location>
        <begin position="323"/>
        <end position="343"/>
    </location>
</feature>
<keyword evidence="1" id="KW-0812">Transmembrane</keyword>
<gene>
    <name evidence="4" type="ORF">LPMP_200110</name>
</gene>
<dbReference type="RefSeq" id="XP_010698210.1">
    <property type="nucleotide sequence ID" value="XM_010699908.1"/>
</dbReference>
<sequence length="356" mass="39611">MEAKMRNQRAQCLALLASLLLFAAGAQAAISFKLNSIDYPVYADEKMSMKEYAVLPGGSGACLLLSLDNGLGGVVRFTYASNVSNVHWRSDVVVSVHKPSVSQFSMAVLDKVDAVIQTKLFNAEELARLHRPNEVVGRGTERQEIANASAKVKQQSQSTTVSVRPAQDGTGPAAKFIDGHYAVCFHLLRSKAVAQKPPSMQYEQVKVQLIEVVSTRHSTSLYIARLNDNAANLQNGDETAGGAMAEMDREYAKMIRSLFRASSTTDLRTLLNQDDLVTSEELKSRLEDMKALQKQLFGLYHGFEYLENRFQRMRATAEATFNRIWICMVVILTVMGGTTWFTFHYTKGLIIKRKLI</sequence>
<evidence type="ECO:0000313" key="4">
    <source>
        <dbReference type="EMBL" id="AIN97503.1"/>
    </source>
</evidence>
<name>A0A088RNI6_LEIPA</name>
<evidence type="ECO:0000256" key="1">
    <source>
        <dbReference type="SAM" id="Phobius"/>
    </source>
</evidence>
<dbReference type="Pfam" id="PF01105">
    <property type="entry name" value="EMP24_GP25L"/>
    <property type="match status" value="1"/>
</dbReference>
<reference evidence="4 5" key="1">
    <citation type="journal article" date="2015" name="Sci. Rep.">
        <title>The genome of Leishmania panamensis: insights into genomics of the L. (Viannia) subgenus.</title>
        <authorList>
            <person name="Llanes A."/>
            <person name="Restrepo C.M."/>
            <person name="Vecchio G.D."/>
            <person name="Anguizola F.J."/>
            <person name="Lleonart R."/>
        </authorList>
    </citation>
    <scope>NUCLEOTIDE SEQUENCE [LARGE SCALE GENOMIC DNA]</scope>
    <source>
        <strain evidence="4 5">MHOM/PA/94/PSC-1</strain>
    </source>
</reference>
<dbReference type="GeneID" id="22574218"/>
<keyword evidence="1" id="KW-0472">Membrane</keyword>
<keyword evidence="2" id="KW-0732">Signal</keyword>
<dbReference type="eggNOG" id="ENOG502SJMG">
    <property type="taxonomic scope" value="Eukaryota"/>
</dbReference>
<evidence type="ECO:0000256" key="2">
    <source>
        <dbReference type="SAM" id="SignalP"/>
    </source>
</evidence>
<dbReference type="OrthoDB" id="261775at2759"/>
<dbReference type="VEuPathDB" id="TriTrypDB:LPMP_200110"/>
<dbReference type="KEGG" id="lpan:LPMP_200110"/>
<dbReference type="Proteomes" id="UP000063063">
    <property type="component" value="Chromosome 20"/>
</dbReference>
<dbReference type="SMART" id="SM01190">
    <property type="entry name" value="EMP24_GP25L"/>
    <property type="match status" value="1"/>
</dbReference>
<proteinExistence type="predicted"/>
<keyword evidence="5" id="KW-1185">Reference proteome</keyword>
<keyword evidence="1" id="KW-1133">Transmembrane helix</keyword>
<dbReference type="EMBL" id="CP009389">
    <property type="protein sequence ID" value="AIN97503.1"/>
    <property type="molecule type" value="Genomic_DNA"/>
</dbReference>
<feature type="signal peptide" evidence="2">
    <location>
        <begin position="1"/>
        <end position="28"/>
    </location>
</feature>
<evidence type="ECO:0000313" key="5">
    <source>
        <dbReference type="Proteomes" id="UP000063063"/>
    </source>
</evidence>
<evidence type="ECO:0000259" key="3">
    <source>
        <dbReference type="SMART" id="SM01190"/>
    </source>
</evidence>
<dbReference type="VEuPathDB" id="TriTrypDB:LPAL13_200005900"/>
<feature type="domain" description="GOLD" evidence="3">
    <location>
        <begin position="51"/>
        <end position="351"/>
    </location>
</feature>
<dbReference type="InterPro" id="IPR009038">
    <property type="entry name" value="GOLD_dom"/>
</dbReference>
<dbReference type="AlphaFoldDB" id="A0A088RNI6"/>
<organism evidence="4 5">
    <name type="scientific">Leishmania panamensis</name>
    <dbReference type="NCBI Taxonomy" id="5679"/>
    <lineage>
        <taxon>Eukaryota</taxon>
        <taxon>Discoba</taxon>
        <taxon>Euglenozoa</taxon>
        <taxon>Kinetoplastea</taxon>
        <taxon>Metakinetoplastina</taxon>
        <taxon>Trypanosomatida</taxon>
        <taxon>Trypanosomatidae</taxon>
        <taxon>Leishmaniinae</taxon>
        <taxon>Leishmania</taxon>
        <taxon>Leishmania guyanensis species complex</taxon>
    </lineage>
</organism>